<evidence type="ECO:0000313" key="2">
    <source>
        <dbReference type="Proteomes" id="UP000651333"/>
    </source>
</evidence>
<dbReference type="EMBL" id="WCHB01000033">
    <property type="protein sequence ID" value="NRO34909.1"/>
    <property type="molecule type" value="Genomic_DNA"/>
</dbReference>
<name>A0A9Q5C5C0_LACHE</name>
<proteinExistence type="predicted"/>
<evidence type="ECO:0000313" key="1">
    <source>
        <dbReference type="EMBL" id="NRO34909.1"/>
    </source>
</evidence>
<sequence>MKAHEKEFLDKTKDLKNKFNKIKMILPLFIILKSQTGHI</sequence>
<comment type="caution">
    <text evidence="1">The sequence shown here is derived from an EMBL/GenBank/DDBJ whole genome shotgun (WGS) entry which is preliminary data.</text>
</comment>
<dbReference type="Proteomes" id="UP000651333">
    <property type="component" value="Unassembled WGS sequence"/>
</dbReference>
<protein>
    <submittedName>
        <fullName evidence="1">Uncharacterized protein</fullName>
    </submittedName>
</protein>
<organism evidence="1 2">
    <name type="scientific">Lactobacillus helveticus</name>
    <name type="common">Lactobacillus suntoryeus</name>
    <dbReference type="NCBI Taxonomy" id="1587"/>
    <lineage>
        <taxon>Bacteria</taxon>
        <taxon>Bacillati</taxon>
        <taxon>Bacillota</taxon>
        <taxon>Bacilli</taxon>
        <taxon>Lactobacillales</taxon>
        <taxon>Lactobacillaceae</taxon>
        <taxon>Lactobacillus</taxon>
    </lineage>
</organism>
<dbReference type="AlphaFoldDB" id="A0A9Q5C5C0"/>
<reference evidence="1" key="1">
    <citation type="submission" date="2019-09" db="EMBL/GenBank/DDBJ databases">
        <title>Comparative genomic analysis of Lactobacillus helveticus.</title>
        <authorList>
            <person name="Zhang H."/>
            <person name="Chen Y."/>
            <person name="Zhong Z."/>
        </authorList>
    </citation>
    <scope>NUCLEOTIDE SEQUENCE</scope>
    <source>
        <strain evidence="1">IMAU30003</strain>
    </source>
</reference>
<gene>
    <name evidence="1" type="ORF">IMAU30003_01156</name>
</gene>
<accession>A0A9Q5C5C0</accession>